<reference evidence="2" key="1">
    <citation type="submission" date="2021-01" db="EMBL/GenBank/DDBJ databases">
        <authorList>
            <person name="Corre E."/>
            <person name="Pelletier E."/>
            <person name="Niang G."/>
            <person name="Scheremetjew M."/>
            <person name="Finn R."/>
            <person name="Kale V."/>
            <person name="Holt S."/>
            <person name="Cochrane G."/>
            <person name="Meng A."/>
            <person name="Brown T."/>
            <person name="Cohen L."/>
        </authorList>
    </citation>
    <scope>NUCLEOTIDE SEQUENCE</scope>
    <source>
        <strain evidence="2">CCMP644</strain>
    </source>
</reference>
<sequence length="285" mass="32224">MSVSCGLGGWGSLVEYNLTESDLSGVRESMASVVCSNQVFYCRDQLQAISVQKLALMAQIKKDAADAAAKAAQEQEEALEAQHGGKEGLLKWRLEQHEIQVAKAAKEAEAAEMARRYAALEKMMKLRYNLSLVSQISKYSLPENIPDMYKAQIEKYFGLKKKDIDAMPVVKRFNPNNVKQRVFYNPHVVMAKVAERFGHEALEQAKTRLWATKSYSEVRELEQLERAYPEEARDAKERVVSDLTLELERLERSYPAMAQGADASHRLVSDLKLRRERAIARGVKA</sequence>
<name>A0A7S1DSZ7_HEMAN</name>
<evidence type="ECO:0000313" key="2">
    <source>
        <dbReference type="EMBL" id="CAD8956563.1"/>
    </source>
</evidence>
<protein>
    <submittedName>
        <fullName evidence="2">Uncharacterized protein</fullName>
    </submittedName>
</protein>
<keyword evidence="1" id="KW-0175">Coiled coil</keyword>
<feature type="coiled-coil region" evidence="1">
    <location>
        <begin position="57"/>
        <end position="123"/>
    </location>
</feature>
<dbReference type="AlphaFoldDB" id="A0A7S1DSZ7"/>
<dbReference type="EMBL" id="HBFX01018325">
    <property type="protein sequence ID" value="CAD8956563.1"/>
    <property type="molecule type" value="Transcribed_RNA"/>
</dbReference>
<evidence type="ECO:0000256" key="1">
    <source>
        <dbReference type="SAM" id="Coils"/>
    </source>
</evidence>
<organism evidence="2">
    <name type="scientific">Hemiselmis andersenii</name>
    <name type="common">Cryptophyte alga</name>
    <dbReference type="NCBI Taxonomy" id="464988"/>
    <lineage>
        <taxon>Eukaryota</taxon>
        <taxon>Cryptophyceae</taxon>
        <taxon>Cryptomonadales</taxon>
        <taxon>Hemiselmidaceae</taxon>
        <taxon>Hemiselmis</taxon>
    </lineage>
</organism>
<accession>A0A7S1DSZ7</accession>
<gene>
    <name evidence="2" type="ORF">HAND00432_LOCUS11101</name>
</gene>
<proteinExistence type="predicted"/>